<protein>
    <recommendedName>
        <fullName evidence="7">Transcriptional regulatory protein</fullName>
    </recommendedName>
</protein>
<dbReference type="InterPro" id="IPR026564">
    <property type="entry name" value="Transcrip_reg_TACO1-like_dom3"/>
</dbReference>
<dbReference type="PANTHER" id="PTHR12532">
    <property type="entry name" value="TRANSLATIONAL ACTIVATOR OF CYTOCHROME C OXIDASE 1"/>
    <property type="match status" value="1"/>
</dbReference>
<dbReference type="Proteomes" id="UP000184267">
    <property type="component" value="Unassembled WGS sequence"/>
</dbReference>
<evidence type="ECO:0000256" key="2">
    <source>
        <dbReference type="ARBA" id="ARBA00008724"/>
    </source>
</evidence>
<dbReference type="HAMAP" id="MF_00693">
    <property type="entry name" value="Transcrip_reg_TACO1"/>
    <property type="match status" value="1"/>
</dbReference>
<comment type="subcellular location">
    <subcellularLocation>
        <location evidence="1">Mitochondrion</location>
    </subcellularLocation>
</comment>
<evidence type="ECO:0008006" key="7">
    <source>
        <dbReference type="Google" id="ProtNLM"/>
    </source>
</evidence>
<dbReference type="SUPFAM" id="SSF75625">
    <property type="entry name" value="YebC-like"/>
    <property type="match status" value="1"/>
</dbReference>
<evidence type="ECO:0000259" key="4">
    <source>
        <dbReference type="Pfam" id="PF20772"/>
    </source>
</evidence>
<sequence length="277" mass="30582">MNPLLLARRLWLPTHPARHRAFHSCPAWLSGHNKWSKIEKAKGANDMKKGMLYSRAYREIALAVRSGGSADPDQNHVLAAVLKRSKTQGVPKENIETALKKISGENGKGDTHLVFEVMGPGSVGLIVECLSDNPNRTVKFLNTLLKDNGARMADVKFLFKREGRVRVALEPGEDMEARFEHLVGVGLDADAEDFDHDDQPDGTRYVEFKCPQTSLHKLTSAVTAPGVCRELLTSELVYAPLEPLEELDDTSSAALDKLVDAIEDLDDTLRVWTAADT</sequence>
<feature type="domain" description="TACO1/YebC-like N-terminal" evidence="4">
    <location>
        <begin position="33"/>
        <end position="105"/>
    </location>
</feature>
<dbReference type="Pfam" id="PF20772">
    <property type="entry name" value="TACO1_YebC_N"/>
    <property type="match status" value="1"/>
</dbReference>
<dbReference type="OMA" id="NFDIPDE"/>
<evidence type="ECO:0000259" key="3">
    <source>
        <dbReference type="Pfam" id="PF01709"/>
    </source>
</evidence>
<dbReference type="Gene3D" id="3.30.70.980">
    <property type="match status" value="2"/>
</dbReference>
<dbReference type="PANTHER" id="PTHR12532:SF0">
    <property type="entry name" value="TRANSLATIONAL ACTIVATOR OF CYTOCHROME C OXIDASE 1"/>
    <property type="match status" value="1"/>
</dbReference>
<dbReference type="GO" id="GO:0005739">
    <property type="term" value="C:mitochondrion"/>
    <property type="evidence" value="ECO:0007669"/>
    <property type="project" value="UniProtKB-SubCell"/>
</dbReference>
<name>A0A1M2W2Q1_TRAPU</name>
<dbReference type="InterPro" id="IPR049083">
    <property type="entry name" value="TACO1_YebC_N"/>
</dbReference>
<keyword evidence="6" id="KW-1185">Reference proteome</keyword>
<feature type="domain" description="TACO1/YebC-like second and third" evidence="3">
    <location>
        <begin position="113"/>
        <end position="273"/>
    </location>
</feature>
<dbReference type="Gene3D" id="1.10.10.200">
    <property type="match status" value="1"/>
</dbReference>
<dbReference type="FunFam" id="1.10.10.200:FF:000002">
    <property type="entry name" value="Probable transcriptional regulatory protein CLM62_37755"/>
    <property type="match status" value="1"/>
</dbReference>
<evidence type="ECO:0000313" key="5">
    <source>
        <dbReference type="EMBL" id="OJT14138.1"/>
    </source>
</evidence>
<dbReference type="InterPro" id="IPR048300">
    <property type="entry name" value="TACO1_YebC-like_2nd/3rd_dom"/>
</dbReference>
<dbReference type="OrthoDB" id="2017544at2759"/>
<comment type="caution">
    <text evidence="5">The sequence shown here is derived from an EMBL/GenBank/DDBJ whole genome shotgun (WGS) entry which is preliminary data.</text>
</comment>
<dbReference type="InterPro" id="IPR029072">
    <property type="entry name" value="YebC-like"/>
</dbReference>
<dbReference type="InterPro" id="IPR017856">
    <property type="entry name" value="Integrase-like_N"/>
</dbReference>
<dbReference type="InterPro" id="IPR002876">
    <property type="entry name" value="Transcrip_reg_TACO1-like"/>
</dbReference>
<dbReference type="STRING" id="154538.A0A1M2W2Q1"/>
<accession>A0A1M2W2Q1</accession>
<dbReference type="Pfam" id="PF01709">
    <property type="entry name" value="Transcrip_reg"/>
    <property type="match status" value="1"/>
</dbReference>
<dbReference type="EMBL" id="MNAD01000321">
    <property type="protein sequence ID" value="OJT14138.1"/>
    <property type="molecule type" value="Genomic_DNA"/>
</dbReference>
<dbReference type="AlphaFoldDB" id="A0A1M2W2Q1"/>
<evidence type="ECO:0000256" key="1">
    <source>
        <dbReference type="ARBA" id="ARBA00004173"/>
    </source>
</evidence>
<comment type="similarity">
    <text evidence="2">Belongs to the TACO1 family.</text>
</comment>
<evidence type="ECO:0000313" key="6">
    <source>
        <dbReference type="Proteomes" id="UP000184267"/>
    </source>
</evidence>
<gene>
    <name evidence="5" type="ORF">TRAPUB_9249</name>
</gene>
<proteinExistence type="inferred from homology"/>
<reference evidence="5 6" key="1">
    <citation type="submission" date="2016-10" db="EMBL/GenBank/DDBJ databases">
        <title>Genome sequence of the basidiomycete white-rot fungus Trametes pubescens.</title>
        <authorList>
            <person name="Makela M.R."/>
            <person name="Granchi Z."/>
            <person name="Peng M."/>
            <person name="De Vries R.P."/>
            <person name="Grigoriev I."/>
            <person name="Riley R."/>
            <person name="Hilden K."/>
        </authorList>
    </citation>
    <scope>NUCLEOTIDE SEQUENCE [LARGE SCALE GENOMIC DNA]</scope>
    <source>
        <strain evidence="5 6">FBCC735</strain>
    </source>
</reference>
<organism evidence="5 6">
    <name type="scientific">Trametes pubescens</name>
    <name type="common">White-rot fungus</name>
    <dbReference type="NCBI Taxonomy" id="154538"/>
    <lineage>
        <taxon>Eukaryota</taxon>
        <taxon>Fungi</taxon>
        <taxon>Dikarya</taxon>
        <taxon>Basidiomycota</taxon>
        <taxon>Agaricomycotina</taxon>
        <taxon>Agaricomycetes</taxon>
        <taxon>Polyporales</taxon>
        <taxon>Polyporaceae</taxon>
        <taxon>Trametes</taxon>
    </lineage>
</organism>